<evidence type="ECO:0008006" key="4">
    <source>
        <dbReference type="Google" id="ProtNLM"/>
    </source>
</evidence>
<organism evidence="3">
    <name type="scientific">Menopon gallinae</name>
    <name type="common">poultry shaft louse</name>
    <dbReference type="NCBI Taxonomy" id="328185"/>
    <lineage>
        <taxon>Eukaryota</taxon>
        <taxon>Metazoa</taxon>
        <taxon>Ecdysozoa</taxon>
        <taxon>Arthropoda</taxon>
        <taxon>Hexapoda</taxon>
        <taxon>Insecta</taxon>
        <taxon>Pterygota</taxon>
        <taxon>Neoptera</taxon>
        <taxon>Paraneoptera</taxon>
        <taxon>Psocodea</taxon>
        <taxon>Troctomorpha</taxon>
        <taxon>Phthiraptera</taxon>
        <taxon>Amblycera</taxon>
        <taxon>Menoponidae</taxon>
        <taxon>Menopon</taxon>
    </lineage>
</organism>
<proteinExistence type="predicted"/>
<feature type="compositionally biased region" description="Basic and acidic residues" evidence="2">
    <location>
        <begin position="1410"/>
        <end position="1420"/>
    </location>
</feature>
<feature type="coiled-coil region" evidence="1">
    <location>
        <begin position="597"/>
        <end position="645"/>
    </location>
</feature>
<evidence type="ECO:0000256" key="2">
    <source>
        <dbReference type="SAM" id="MobiDB-lite"/>
    </source>
</evidence>
<feature type="region of interest" description="Disordered" evidence="2">
    <location>
        <begin position="1376"/>
        <end position="1470"/>
    </location>
</feature>
<dbReference type="EMBL" id="JARGDH010000004">
    <property type="protein sequence ID" value="KAL0269789.1"/>
    <property type="molecule type" value="Genomic_DNA"/>
</dbReference>
<dbReference type="InterPro" id="IPR003961">
    <property type="entry name" value="FN3_dom"/>
</dbReference>
<name>A0AAW2HIN4_9NEOP</name>
<feature type="compositionally biased region" description="Basic and acidic residues" evidence="2">
    <location>
        <begin position="1455"/>
        <end position="1470"/>
    </location>
</feature>
<feature type="coiled-coil region" evidence="1">
    <location>
        <begin position="1289"/>
        <end position="1323"/>
    </location>
</feature>
<dbReference type="CDD" id="cd00063">
    <property type="entry name" value="FN3"/>
    <property type="match status" value="1"/>
</dbReference>
<feature type="coiled-coil region" evidence="1">
    <location>
        <begin position="1473"/>
        <end position="1500"/>
    </location>
</feature>
<accession>A0AAW2HIN4</accession>
<protein>
    <recommendedName>
        <fullName evidence="4">Fibronectin type-III domain-containing protein</fullName>
    </recommendedName>
</protein>
<evidence type="ECO:0000256" key="1">
    <source>
        <dbReference type="SAM" id="Coils"/>
    </source>
</evidence>
<comment type="caution">
    <text evidence="3">The sequence shown here is derived from an EMBL/GenBank/DDBJ whole genome shotgun (WGS) entry which is preliminary data.</text>
</comment>
<reference evidence="3" key="1">
    <citation type="journal article" date="2024" name="Gigascience">
        <title>Chromosome-level genome of the poultry shaft louse Menopon gallinae provides insight into the host-switching and adaptive evolution of parasitic lice.</title>
        <authorList>
            <person name="Xu Y."/>
            <person name="Ma L."/>
            <person name="Liu S."/>
            <person name="Liang Y."/>
            <person name="Liu Q."/>
            <person name="He Z."/>
            <person name="Tian L."/>
            <person name="Duan Y."/>
            <person name="Cai W."/>
            <person name="Li H."/>
            <person name="Song F."/>
        </authorList>
    </citation>
    <scope>NUCLEOTIDE SEQUENCE</scope>
    <source>
        <strain evidence="3">Cailab_2023a</strain>
    </source>
</reference>
<gene>
    <name evidence="3" type="ORF">PYX00_007402</name>
</gene>
<feature type="compositionally biased region" description="Basic and acidic residues" evidence="2">
    <location>
        <begin position="1382"/>
        <end position="1396"/>
    </location>
</feature>
<evidence type="ECO:0000313" key="3">
    <source>
        <dbReference type="EMBL" id="KAL0269789.1"/>
    </source>
</evidence>
<sequence>MMTMVKSSEGVSPSPSGKIKKVTLVRRMLKNSVPSDPTVNPDPAENIWLVSRDVYDDTVCDGEWTKLVNSLRLAGDNIQNIRLTNSYVHEKLKECFEEIESIKKMSAVSDAQLGRLSELDVAFSEAVSKKLSDVDLKKYGKIVTFGKLPRRSKSAECSFHRVFATREVRERQDIRRYKINRKQEYGKYCSSCGAVEVSCMQNAMRCWECDGEIVIPGLCSSCDSLKTKPPKGKIQEKRFIDRACSTCNFIRRKRLSLHEKKPCCKCKRMKKLPKDYEKAGRLMKVMPDSSCCSDCDYTSSCDVPHSYPSGESVSTDRDHVMSMHPFSHDYDMSCSVSSSMSEVPKEYGKHTPPATVQSVHELSRVQEEPIEEEFTTPRESMSVEETAAPMTEDGPYLSIPESDTDSQTNWSDEEYQDPVGGITNLPEDKPPPLQLSLLKDLAAKPPVTEVCERMHSAEIALGCLVSGNAKLEEQISTMENISQQNLKLSAILREIMVGMTNHLDVIQQQMEEESEGSDEFEEAVEELHFPETDSIVSEESRVLCAGCLLKKTDDSGVVCQGKIGDALGTVARKECTEKMSGLTVSLPMKLDQKHYPLSTLEWKLKELERETTTLKNNNEFINMFISELQNKLSAELNRMKCLNTREASSGESSSESTIVGFDVSVYQVTTTVTEKSCKEPAIEDTFREETQQKRNFMQMKIEEVFKKEQQRAYEVEVFHQKLEVEGLIIKEREEFYTCSNCSQLTDRIDDFRTIPLALMKGYNPEKLQTLKDVNARGDRENDELLISIEIEVEKEKKSATKKSLRCEYKKSMQREERLPEYDKKLQMLTLYPLWPTKGHQSRNRQLSHPESVPDLKKLINEDASDGVRSIFRMDSDFSTEGMYFIDLERDDFVEIKPPDYSYRSSDEESECCAGDYVQEKKRKKMNAIAAMTMPIPLWTVMEIDVPPTPLAVLNMKDRTCRKREFGRISQIELEEAPVSGVVLVQTQAVASVGLIDSGTGVNVPHRKFPVHHEKQSRFRGGHSSPKRCHASLVYFSPVDEVERAVQEIDPSTEEMSVFVIDATPQEEFSDCLPEPEASLRPELSTAMDLIREIESDVAEVKLDKAIAILPRLESVLREHIQDKMKVLRKRSSTVTNSSLDVFMSTLTFLTDDAEPPSAVDSESEERLRKMLNLMTGLEDAVRDIAANVECPGDNAGRIYELLRSLSNRIKDTTDEPDIAQMEKTLELTSELDVAVRQYSSELESFRTPSASEIKIPIAHSSDDPEDDSVLAENLRSMKTRIYEVVEKETQEREQRMEKNLDRIARLEEENSEVMNFLDTLLDKTLTRVNELDNVRTSAYDLSEIATELICILEKVKREEELERNVERAAAAAAATATASAAEDAKKGGCRKREESPTRTVKIHPDALQGDSRRQANRTREQGVPSTASPGETEGSPPRTPKVVRRPTLPSIAEVSSDKASGESSEDDRFRNPFTNMMATLDKLKSRAKEKKQKCDEIFGKKEIREEPSMIKQVERVGSNSCYVTWKKPSEDTEAIVGYEICVNGKVNQRVRNPERLKAVLCLAGTQPPTEPINIELFALTKDSRKRSIGRAIHSWESTRAPRYTTL</sequence>
<keyword evidence="1" id="KW-0175">Coiled coil</keyword>